<organism evidence="2 3">
    <name type="scientific">Prorocentrum cordatum</name>
    <dbReference type="NCBI Taxonomy" id="2364126"/>
    <lineage>
        <taxon>Eukaryota</taxon>
        <taxon>Sar</taxon>
        <taxon>Alveolata</taxon>
        <taxon>Dinophyceae</taxon>
        <taxon>Prorocentrales</taxon>
        <taxon>Prorocentraceae</taxon>
        <taxon>Prorocentrum</taxon>
    </lineage>
</organism>
<protein>
    <submittedName>
        <fullName evidence="2">Uncharacterized protein</fullName>
    </submittedName>
</protein>
<evidence type="ECO:0000313" key="3">
    <source>
        <dbReference type="Proteomes" id="UP001189429"/>
    </source>
</evidence>
<dbReference type="Proteomes" id="UP001189429">
    <property type="component" value="Unassembled WGS sequence"/>
</dbReference>
<dbReference type="EMBL" id="CAUYUJ010016127">
    <property type="protein sequence ID" value="CAK0862125.1"/>
    <property type="molecule type" value="Genomic_DNA"/>
</dbReference>
<feature type="region of interest" description="Disordered" evidence="1">
    <location>
        <begin position="1"/>
        <end position="69"/>
    </location>
</feature>
<feature type="compositionally biased region" description="Basic and acidic residues" evidence="1">
    <location>
        <begin position="41"/>
        <end position="69"/>
    </location>
</feature>
<gene>
    <name evidence="2" type="ORF">PCOR1329_LOCUS50623</name>
</gene>
<comment type="caution">
    <text evidence="2">The sequence shown here is derived from an EMBL/GenBank/DDBJ whole genome shotgun (WGS) entry which is preliminary data.</text>
</comment>
<accession>A0ABN9UQR0</accession>
<evidence type="ECO:0000313" key="2">
    <source>
        <dbReference type="EMBL" id="CAK0862125.1"/>
    </source>
</evidence>
<name>A0ABN9UQR0_9DINO</name>
<feature type="compositionally biased region" description="Low complexity" evidence="1">
    <location>
        <begin position="22"/>
        <end position="34"/>
    </location>
</feature>
<feature type="compositionally biased region" description="Basic and acidic residues" evidence="1">
    <location>
        <begin position="1051"/>
        <end position="1073"/>
    </location>
</feature>
<sequence length="1148" mass="123570">MARGVSRRLCPERPRRAQFCQGGAPEASGGPPSELAQALQKEVDPSRQKNNEPKEAARSESDPETNARRQEMLRRAVRWAAQTAPADAVASREGELAALRERDRALRASGAVEEWFRGVDPAMRRVAQHVNGPLCAEIAERIAFCDPGCVEFFRAGAPLVGELPRSGHGSPEVFPPRLGIAELLGNAESTNRDISGGLRDGAHGDAILRKTRDEAELGRISCPVPLRDVCLDGAVIAPRFAVEQLREDGSSKLRLVDDMTKARINEATRPQERLHHDAVDALFEAARIFQAARVLLRIAALRYVGDYFGPDHPEVVEHAAAQLAELIQLMLGPGAAAPDKIAWGPPLVILGLEIKAGRPWRDAPAGRPLYAQSHRGASKAHEPLTLALQWWREVLAMDLCQARPWADKARPRATLFADASGQPPRVAAVLVTATGIRFTSMVAPDSLMASFQRRRDNQIQELELLSIALGMCTFAGIAFACDCPRRRAGCDLHIYSDNTGAESCLRKGAAKSFDHSCIVHSMWRRAVELDVDLAVFRVPTAVNLADLPSRRARARRAVQRAGRGTAVAWAADFLAENGFARACELASADAADLEGWPVTAQAPVPSVLDQLGAPVALPITRGPWAALAEAAARLRSPADAARWRGEERVRAMLQPCARSLPSVRSGLKCWGAYCIRMLKYPCMQLPPACADLVAWGALFRCGETCANYCSYVKIGCLLTGVCVAVFDRPEVRRARAAVRARADWTPRPRLFIRKSAVAALVELGARRPEWLRASMLFLFAYTFLLRVPSEALPAVRVADAGDAPPFQAALVLGKSELTLLLRRRKNRPQGSRLSRKCWCSSCRATCPVHTLGPWVARCGLGRGLFGGISAAAALRTLREMLAALGAQPRRPDAPPARGCFGDRVNFAYQGKQAALEADVGTAERDRAELRAAVADVFQPLKDGTIEQDTESKAAALVTKLQRLVHMEESLFTVAPAALGKVPAARGQFELMVVNEISQQCAKRLAAFDDQVEQAAPARAANADAVARAQAQLAEARGRQRASAEAFTAARTEQEQSEAKHVAAAKERREAGPRLTRAEKALQDAAGRLEGFLAGPAVSFAELRTRTAAAEEEPPLEAAPVPASCASEVAAAAGAAAAGAAEVAAVACA</sequence>
<keyword evidence="3" id="KW-1185">Reference proteome</keyword>
<evidence type="ECO:0000256" key="1">
    <source>
        <dbReference type="SAM" id="MobiDB-lite"/>
    </source>
</evidence>
<proteinExistence type="predicted"/>
<reference evidence="2" key="1">
    <citation type="submission" date="2023-10" db="EMBL/GenBank/DDBJ databases">
        <authorList>
            <person name="Chen Y."/>
            <person name="Shah S."/>
            <person name="Dougan E. K."/>
            <person name="Thang M."/>
            <person name="Chan C."/>
        </authorList>
    </citation>
    <scope>NUCLEOTIDE SEQUENCE [LARGE SCALE GENOMIC DNA]</scope>
</reference>
<feature type="region of interest" description="Disordered" evidence="1">
    <location>
        <begin position="1043"/>
        <end position="1073"/>
    </location>
</feature>